<keyword evidence="1" id="KW-0175">Coiled coil</keyword>
<protein>
    <submittedName>
        <fullName evidence="2">Uncharacterized protein</fullName>
    </submittedName>
</protein>
<dbReference type="Proteomes" id="UP000265520">
    <property type="component" value="Unassembled WGS sequence"/>
</dbReference>
<evidence type="ECO:0000313" key="3">
    <source>
        <dbReference type="Proteomes" id="UP000265520"/>
    </source>
</evidence>
<dbReference type="EMBL" id="LXQA010019255">
    <property type="protein sequence ID" value="MCH90886.1"/>
    <property type="molecule type" value="Genomic_DNA"/>
</dbReference>
<sequence length="130" mass="15092">MVMVEHQSCATCVNASVLCAMEQEIKEDDVNAVAEISAELERERQKNAELVERISMLEAQIRERNTETQENNQHAAGRSFKNFKRKKVETVDDEMENMNIVKREYKPDYTEANVLKEIINSENPLINWMS</sequence>
<dbReference type="AlphaFoldDB" id="A0A392MTK1"/>
<feature type="coiled-coil region" evidence="1">
    <location>
        <begin position="33"/>
        <end position="67"/>
    </location>
</feature>
<organism evidence="2 3">
    <name type="scientific">Trifolium medium</name>
    <dbReference type="NCBI Taxonomy" id="97028"/>
    <lineage>
        <taxon>Eukaryota</taxon>
        <taxon>Viridiplantae</taxon>
        <taxon>Streptophyta</taxon>
        <taxon>Embryophyta</taxon>
        <taxon>Tracheophyta</taxon>
        <taxon>Spermatophyta</taxon>
        <taxon>Magnoliopsida</taxon>
        <taxon>eudicotyledons</taxon>
        <taxon>Gunneridae</taxon>
        <taxon>Pentapetalae</taxon>
        <taxon>rosids</taxon>
        <taxon>fabids</taxon>
        <taxon>Fabales</taxon>
        <taxon>Fabaceae</taxon>
        <taxon>Papilionoideae</taxon>
        <taxon>50 kb inversion clade</taxon>
        <taxon>NPAAA clade</taxon>
        <taxon>Hologalegina</taxon>
        <taxon>IRL clade</taxon>
        <taxon>Trifolieae</taxon>
        <taxon>Trifolium</taxon>
    </lineage>
</organism>
<reference evidence="2 3" key="1">
    <citation type="journal article" date="2018" name="Front. Plant Sci.">
        <title>Red Clover (Trifolium pratense) and Zigzag Clover (T. medium) - A Picture of Genomic Similarities and Differences.</title>
        <authorList>
            <person name="Dluhosova J."/>
            <person name="Istvanek J."/>
            <person name="Nedelnik J."/>
            <person name="Repkova J."/>
        </authorList>
    </citation>
    <scope>NUCLEOTIDE SEQUENCE [LARGE SCALE GENOMIC DNA]</scope>
    <source>
        <strain evidence="3">cv. 10/8</strain>
        <tissue evidence="2">Leaf</tissue>
    </source>
</reference>
<evidence type="ECO:0000313" key="2">
    <source>
        <dbReference type="EMBL" id="MCH90886.1"/>
    </source>
</evidence>
<accession>A0A392MTK1</accession>
<gene>
    <name evidence="2" type="ORF">A2U01_0011809</name>
</gene>
<keyword evidence="3" id="KW-1185">Reference proteome</keyword>
<feature type="non-terminal residue" evidence="2">
    <location>
        <position position="130"/>
    </location>
</feature>
<proteinExistence type="predicted"/>
<name>A0A392MTK1_9FABA</name>
<evidence type="ECO:0000256" key="1">
    <source>
        <dbReference type="SAM" id="Coils"/>
    </source>
</evidence>
<comment type="caution">
    <text evidence="2">The sequence shown here is derived from an EMBL/GenBank/DDBJ whole genome shotgun (WGS) entry which is preliminary data.</text>
</comment>